<name>A0A1B7JI94_9GAMM</name>
<dbReference type="UniPathway" id="UPA00060">
    <property type="reaction ID" value="UER00596"/>
</dbReference>
<dbReference type="SUPFAM" id="SSF56112">
    <property type="entry name" value="Protein kinase-like (PK-like)"/>
    <property type="match status" value="1"/>
</dbReference>
<feature type="domain" description="Aminoglycoside phosphotransferase" evidence="6">
    <location>
        <begin position="67"/>
        <end position="236"/>
    </location>
</feature>
<evidence type="ECO:0000313" key="8">
    <source>
        <dbReference type="Proteomes" id="UP000078224"/>
    </source>
</evidence>
<dbReference type="Gene3D" id="3.90.1200.10">
    <property type="match status" value="1"/>
</dbReference>
<comment type="function">
    <text evidence="5">Catalyzes the phosphorylation of thiamine to thiamine phosphate.</text>
</comment>
<dbReference type="OrthoDB" id="179763at2"/>
<dbReference type="HAMAP" id="MF_01604">
    <property type="entry name" value="Thiamine_kinase"/>
    <property type="match status" value="1"/>
</dbReference>
<proteinExistence type="inferred from homology"/>
<dbReference type="InterPro" id="IPR014093">
    <property type="entry name" value="Thiamine_kinase"/>
</dbReference>
<gene>
    <name evidence="5" type="primary">thiK</name>
    <name evidence="7" type="ORF">M998_3747</name>
</gene>
<evidence type="ECO:0000256" key="4">
    <source>
        <dbReference type="ARBA" id="ARBA00022840"/>
    </source>
</evidence>
<comment type="similarity">
    <text evidence="5">Belongs to the thiamine kinase family.</text>
</comment>
<keyword evidence="2 5" id="KW-0547">Nucleotide-binding</keyword>
<evidence type="ECO:0000256" key="5">
    <source>
        <dbReference type="HAMAP-Rule" id="MF_01604"/>
    </source>
</evidence>
<dbReference type="EMBL" id="LXEW01000052">
    <property type="protein sequence ID" value="OAT47334.1"/>
    <property type="molecule type" value="Genomic_DNA"/>
</dbReference>
<comment type="catalytic activity">
    <reaction evidence="5">
        <text>thiamine + ATP = thiamine phosphate + ADP + H(+)</text>
        <dbReference type="Rhea" id="RHEA:12012"/>
        <dbReference type="ChEBI" id="CHEBI:15378"/>
        <dbReference type="ChEBI" id="CHEBI:18385"/>
        <dbReference type="ChEBI" id="CHEBI:30616"/>
        <dbReference type="ChEBI" id="CHEBI:37575"/>
        <dbReference type="ChEBI" id="CHEBI:456216"/>
        <dbReference type="EC" id="2.7.1.89"/>
    </reaction>
</comment>
<sequence length="290" mass="33961">MSNVRALYSLLACYYPRILQQNWEITSLTGLSGGSYLVQAKHEINPVILIARADGKAQSCLYVNRSKEAKILKQLQQFPYSPKFIGRNKHWLLLNWCEGENPTSSAFLSTHFQSQLANIIGQLHCCPLFNYQLQLRHEIAHYGYLIDKKRQSPRWSKLHHQFLSIPMPKILKLAPAHMDIHHGNVVVDDRGKMTLLDWEYAANTDIAFSLETYFQFNGLSEEQQDFFLSQYCITQGAYKDKQRLSHHCKLWAPWVKYMTLMWYEVQWNESHQPQFLLQSSSLRQYFNLLG</sequence>
<dbReference type="PATRIC" id="fig|1354272.4.peg.3832"/>
<dbReference type="GO" id="GO:0006772">
    <property type="term" value="P:thiamine metabolic process"/>
    <property type="evidence" value="ECO:0007669"/>
    <property type="project" value="InterPro"/>
</dbReference>
<keyword evidence="3 5" id="KW-0418">Kinase</keyword>
<keyword evidence="1 5" id="KW-0808">Transferase</keyword>
<accession>A0A1B7JI94</accession>
<dbReference type="Pfam" id="PF01636">
    <property type="entry name" value="APH"/>
    <property type="match status" value="1"/>
</dbReference>
<dbReference type="InterPro" id="IPR011009">
    <property type="entry name" value="Kinase-like_dom_sf"/>
</dbReference>
<evidence type="ECO:0000256" key="1">
    <source>
        <dbReference type="ARBA" id="ARBA00022679"/>
    </source>
</evidence>
<dbReference type="GO" id="GO:0009229">
    <property type="term" value="P:thiamine diphosphate biosynthetic process"/>
    <property type="evidence" value="ECO:0007669"/>
    <property type="project" value="UniProtKB-UniRule"/>
</dbReference>
<comment type="caution">
    <text evidence="7">The sequence shown here is derived from an EMBL/GenBank/DDBJ whole genome shotgun (WGS) entry which is preliminary data.</text>
</comment>
<keyword evidence="4 5" id="KW-0067">ATP-binding</keyword>
<evidence type="ECO:0000259" key="6">
    <source>
        <dbReference type="Pfam" id="PF01636"/>
    </source>
</evidence>
<reference evidence="7 8" key="1">
    <citation type="submission" date="2016-04" db="EMBL/GenBank/DDBJ databases">
        <title>ATOL: Assembling a taxonomically balanced genome-scale reconstruction of the evolutionary history of the Enterobacteriaceae.</title>
        <authorList>
            <person name="Plunkett G.III."/>
            <person name="Neeno-Eckwall E.C."/>
            <person name="Glasner J.D."/>
            <person name="Perna N.T."/>
        </authorList>
    </citation>
    <scope>NUCLEOTIDE SEQUENCE [LARGE SCALE GENOMIC DNA]</scope>
    <source>
        <strain evidence="7 8">ATCC 35613</strain>
    </source>
</reference>
<evidence type="ECO:0000256" key="3">
    <source>
        <dbReference type="ARBA" id="ARBA00022777"/>
    </source>
</evidence>
<comment type="pathway">
    <text evidence="5">Cofactor biosynthesis; thiamine diphosphate biosynthesis; thiamine phosphate from thiamine: step 1/1.</text>
</comment>
<organism evidence="7 8">
    <name type="scientific">Providencia heimbachae ATCC 35613</name>
    <dbReference type="NCBI Taxonomy" id="1354272"/>
    <lineage>
        <taxon>Bacteria</taxon>
        <taxon>Pseudomonadati</taxon>
        <taxon>Pseudomonadota</taxon>
        <taxon>Gammaproteobacteria</taxon>
        <taxon>Enterobacterales</taxon>
        <taxon>Morganellaceae</taxon>
        <taxon>Providencia</taxon>
    </lineage>
</organism>
<evidence type="ECO:0000313" key="7">
    <source>
        <dbReference type="EMBL" id="OAT47334.1"/>
    </source>
</evidence>
<dbReference type="EC" id="2.7.1.89" evidence="5"/>
<protein>
    <recommendedName>
        <fullName evidence="5">Thiamine kinase</fullName>
        <ecNumber evidence="5">2.7.1.89</ecNumber>
    </recommendedName>
</protein>
<dbReference type="GO" id="GO:0019165">
    <property type="term" value="F:thiamine kinase activity"/>
    <property type="evidence" value="ECO:0007669"/>
    <property type="project" value="UniProtKB-UniRule"/>
</dbReference>
<dbReference type="Proteomes" id="UP000078224">
    <property type="component" value="Unassembled WGS sequence"/>
</dbReference>
<dbReference type="RefSeq" id="WP_068910241.1">
    <property type="nucleotide sequence ID" value="NZ_LXEW01000052.1"/>
</dbReference>
<keyword evidence="8" id="KW-1185">Reference proteome</keyword>
<dbReference type="InterPro" id="IPR002575">
    <property type="entry name" value="Aminoglycoside_PTrfase"/>
</dbReference>
<dbReference type="AlphaFoldDB" id="A0A1B7JI94"/>
<evidence type="ECO:0000256" key="2">
    <source>
        <dbReference type="ARBA" id="ARBA00022741"/>
    </source>
</evidence>
<dbReference type="GO" id="GO:0005524">
    <property type="term" value="F:ATP binding"/>
    <property type="evidence" value="ECO:0007669"/>
    <property type="project" value="UniProtKB-KW"/>
</dbReference>